<evidence type="ECO:0000313" key="1">
    <source>
        <dbReference type="EMBL" id="KAF2632697.1"/>
    </source>
</evidence>
<dbReference type="Proteomes" id="UP000799754">
    <property type="component" value="Unassembled WGS sequence"/>
</dbReference>
<sequence>MSRALKSSLQSLKNWVLQSSSRNVKAPNSTRGSRGTPPHRHAHHHLIRRSLRASQALLPQRCTSISDHGLVKNEVYKG</sequence>
<protein>
    <submittedName>
        <fullName evidence="1">Uncharacterized protein</fullName>
    </submittedName>
</protein>
<dbReference type="EMBL" id="MU006702">
    <property type="protein sequence ID" value="KAF2632697.1"/>
    <property type="molecule type" value="Genomic_DNA"/>
</dbReference>
<proteinExistence type="predicted"/>
<accession>A0ACB6SGT6</accession>
<evidence type="ECO:0000313" key="2">
    <source>
        <dbReference type="Proteomes" id="UP000799754"/>
    </source>
</evidence>
<comment type="caution">
    <text evidence="1">The sequence shown here is derived from an EMBL/GenBank/DDBJ whole genome shotgun (WGS) entry which is preliminary data.</text>
</comment>
<organism evidence="1 2">
    <name type="scientific">Macroventuria anomochaeta</name>
    <dbReference type="NCBI Taxonomy" id="301207"/>
    <lineage>
        <taxon>Eukaryota</taxon>
        <taxon>Fungi</taxon>
        <taxon>Dikarya</taxon>
        <taxon>Ascomycota</taxon>
        <taxon>Pezizomycotina</taxon>
        <taxon>Dothideomycetes</taxon>
        <taxon>Pleosporomycetidae</taxon>
        <taxon>Pleosporales</taxon>
        <taxon>Pleosporineae</taxon>
        <taxon>Didymellaceae</taxon>
        <taxon>Macroventuria</taxon>
    </lineage>
</organism>
<name>A0ACB6SGT6_9PLEO</name>
<reference evidence="1" key="1">
    <citation type="journal article" date="2020" name="Stud. Mycol.">
        <title>101 Dothideomycetes genomes: a test case for predicting lifestyles and emergence of pathogens.</title>
        <authorList>
            <person name="Haridas S."/>
            <person name="Albert R."/>
            <person name="Binder M."/>
            <person name="Bloem J."/>
            <person name="Labutti K."/>
            <person name="Salamov A."/>
            <person name="Andreopoulos B."/>
            <person name="Baker S."/>
            <person name="Barry K."/>
            <person name="Bills G."/>
            <person name="Bluhm B."/>
            <person name="Cannon C."/>
            <person name="Castanera R."/>
            <person name="Culley D."/>
            <person name="Daum C."/>
            <person name="Ezra D."/>
            <person name="Gonzalez J."/>
            <person name="Henrissat B."/>
            <person name="Kuo A."/>
            <person name="Liang C."/>
            <person name="Lipzen A."/>
            <person name="Lutzoni F."/>
            <person name="Magnuson J."/>
            <person name="Mondo S."/>
            <person name="Nolan M."/>
            <person name="Ohm R."/>
            <person name="Pangilinan J."/>
            <person name="Park H.-J."/>
            <person name="Ramirez L."/>
            <person name="Alfaro M."/>
            <person name="Sun H."/>
            <person name="Tritt A."/>
            <person name="Yoshinaga Y."/>
            <person name="Zwiers L.-H."/>
            <person name="Turgeon B."/>
            <person name="Goodwin S."/>
            <person name="Spatafora J."/>
            <person name="Crous P."/>
            <person name="Grigoriev I."/>
        </authorList>
    </citation>
    <scope>NUCLEOTIDE SEQUENCE</scope>
    <source>
        <strain evidence="1">CBS 525.71</strain>
    </source>
</reference>
<keyword evidence="2" id="KW-1185">Reference proteome</keyword>
<gene>
    <name evidence="1" type="ORF">BU25DRAFT_406017</name>
</gene>